<dbReference type="Pfam" id="PF01833">
    <property type="entry name" value="TIG"/>
    <property type="match status" value="1"/>
</dbReference>
<feature type="region of interest" description="Disordered" evidence="1">
    <location>
        <begin position="363"/>
        <end position="453"/>
    </location>
</feature>
<dbReference type="Gene3D" id="2.60.40.10">
    <property type="entry name" value="Immunoglobulins"/>
    <property type="match status" value="1"/>
</dbReference>
<dbReference type="InterPro" id="IPR014756">
    <property type="entry name" value="Ig_E-set"/>
</dbReference>
<evidence type="ECO:0000313" key="5">
    <source>
        <dbReference type="EMBL" id="XDQ78016.1"/>
    </source>
</evidence>
<evidence type="ECO:0000256" key="1">
    <source>
        <dbReference type="SAM" id="MobiDB-lite"/>
    </source>
</evidence>
<evidence type="ECO:0000259" key="3">
    <source>
        <dbReference type="Pfam" id="PF01833"/>
    </source>
</evidence>
<protein>
    <submittedName>
        <fullName evidence="5">IPT/TIG domain-containing protein</fullName>
    </submittedName>
</protein>
<evidence type="ECO:0000256" key="2">
    <source>
        <dbReference type="SAM" id="SignalP"/>
    </source>
</evidence>
<keyword evidence="2" id="KW-0732">Signal</keyword>
<evidence type="ECO:0000259" key="4">
    <source>
        <dbReference type="Pfam" id="PF25549"/>
    </source>
</evidence>
<dbReference type="InterPro" id="IPR057687">
    <property type="entry name" value="DUF7927"/>
</dbReference>
<feature type="domain" description="DUF7927" evidence="4">
    <location>
        <begin position="254"/>
        <end position="374"/>
    </location>
</feature>
<feature type="compositionally biased region" description="Low complexity" evidence="1">
    <location>
        <begin position="393"/>
        <end position="453"/>
    </location>
</feature>
<reference evidence="5" key="1">
    <citation type="submission" date="2024-07" db="EMBL/GenBank/DDBJ databases">
        <authorList>
            <person name="Yu S.T."/>
        </authorList>
    </citation>
    <scope>NUCLEOTIDE SEQUENCE</scope>
    <source>
        <strain evidence="5">Y1</strain>
    </source>
</reference>
<dbReference type="InterPro" id="IPR002909">
    <property type="entry name" value="IPT_dom"/>
</dbReference>
<dbReference type="RefSeq" id="WP_369182593.1">
    <property type="nucleotide sequence ID" value="NZ_CP163445.1"/>
</dbReference>
<dbReference type="Pfam" id="PF25549">
    <property type="entry name" value="DUF7927"/>
    <property type="match status" value="1"/>
</dbReference>
<feature type="chain" id="PRO_5044236549" evidence="2">
    <location>
        <begin position="41"/>
        <end position="453"/>
    </location>
</feature>
<feature type="compositionally biased region" description="Basic and acidic residues" evidence="1">
    <location>
        <begin position="363"/>
        <end position="372"/>
    </location>
</feature>
<organism evidence="5">
    <name type="scientific">Streptomyces sp. Y1</name>
    <dbReference type="NCBI Taxonomy" id="3238634"/>
    <lineage>
        <taxon>Bacteria</taxon>
        <taxon>Bacillati</taxon>
        <taxon>Actinomycetota</taxon>
        <taxon>Actinomycetes</taxon>
        <taxon>Kitasatosporales</taxon>
        <taxon>Streptomycetaceae</taxon>
        <taxon>Streptomyces</taxon>
    </lineage>
</organism>
<sequence>MKDAHVPFHPGATPARRTAALLTTATTALGLLALASPARADSVVRIAGPAGPVPANTAYTVTLDVPNTGSQERANATVVNVALSGAAATVTSAHASAQDWACDFSAGSSGMCWNLGNLVSATSITLTVLPTAGGTVTADADARNGRNEPVGSAGLATQVKAPAPVVTGLTPDHGPLAGGTTETLTGTHPAGTTAVAFGSVPATGFTVDSDTRITATAPAANAAGKVDVTVTTPAGAATAGPYTYQDPAATGSYVFSTTADPKPGSSVATGTKVAYSVTVAQKGADEAKGATVTDDLSKVLDDAAYNGDVQAASGTAAVKDGKLTWTGDLPVGGSATVTFSVTVNGNGDRQLHSSVATLDGKRGTCDSDRGCTTDHTVAAGSTPSPSPSPTPMPTAGGQTPGTPGPSTSAGASAPATSGASPDAQAPAAAAPPQAPGALASTGTTVGTAAAADN</sequence>
<dbReference type="InterPro" id="IPR013783">
    <property type="entry name" value="Ig-like_fold"/>
</dbReference>
<gene>
    <name evidence="5" type="ORF">AB2U05_05765</name>
</gene>
<dbReference type="GO" id="GO:0005975">
    <property type="term" value="P:carbohydrate metabolic process"/>
    <property type="evidence" value="ECO:0007669"/>
    <property type="project" value="UniProtKB-ARBA"/>
</dbReference>
<feature type="signal peptide" evidence="2">
    <location>
        <begin position="1"/>
        <end position="40"/>
    </location>
</feature>
<feature type="domain" description="IPT/TIG" evidence="3">
    <location>
        <begin position="164"/>
        <end position="244"/>
    </location>
</feature>
<dbReference type="EMBL" id="CP163445">
    <property type="protein sequence ID" value="XDQ78016.1"/>
    <property type="molecule type" value="Genomic_DNA"/>
</dbReference>
<dbReference type="SUPFAM" id="SSF81296">
    <property type="entry name" value="E set domains"/>
    <property type="match status" value="1"/>
</dbReference>
<proteinExistence type="predicted"/>
<accession>A0AB39TDW6</accession>
<dbReference type="AlphaFoldDB" id="A0AB39TDW6"/>
<name>A0AB39TDW6_9ACTN</name>